<comment type="similarity">
    <text evidence="1 3">Belongs to the short-chain dehydrogenases/reductases (SDR) family.</text>
</comment>
<dbReference type="InterPro" id="IPR057326">
    <property type="entry name" value="KR_dom"/>
</dbReference>
<dbReference type="InterPro" id="IPR020904">
    <property type="entry name" value="Sc_DH/Rdtase_CS"/>
</dbReference>
<dbReference type="InterPro" id="IPR002347">
    <property type="entry name" value="SDR_fam"/>
</dbReference>
<dbReference type="PRINTS" id="PR00080">
    <property type="entry name" value="SDRFAMILY"/>
</dbReference>
<organism evidence="5 6">
    <name type="scientific">Brevibacterium casei</name>
    <dbReference type="NCBI Taxonomy" id="33889"/>
    <lineage>
        <taxon>Bacteria</taxon>
        <taxon>Bacillati</taxon>
        <taxon>Actinomycetota</taxon>
        <taxon>Actinomycetes</taxon>
        <taxon>Micrococcales</taxon>
        <taxon>Brevibacteriaceae</taxon>
        <taxon>Brevibacterium</taxon>
    </lineage>
</organism>
<feature type="domain" description="Ketoreductase" evidence="4">
    <location>
        <begin position="9"/>
        <end position="192"/>
    </location>
</feature>
<accession>A0A449DB60</accession>
<evidence type="ECO:0000313" key="5">
    <source>
        <dbReference type="EMBL" id="VEW14793.1"/>
    </source>
</evidence>
<dbReference type="SMART" id="SM00822">
    <property type="entry name" value="PKS_KR"/>
    <property type="match status" value="1"/>
</dbReference>
<dbReference type="GO" id="GO:0004316">
    <property type="term" value="F:3-oxoacyl-[acyl-carrier-protein] reductase (NADPH) activity"/>
    <property type="evidence" value="ECO:0007669"/>
    <property type="project" value="UniProtKB-EC"/>
</dbReference>
<dbReference type="GO" id="GO:0016020">
    <property type="term" value="C:membrane"/>
    <property type="evidence" value="ECO:0007669"/>
    <property type="project" value="TreeGrafter"/>
</dbReference>
<dbReference type="CDD" id="cd05233">
    <property type="entry name" value="SDR_c"/>
    <property type="match status" value="1"/>
</dbReference>
<dbReference type="PROSITE" id="PS00061">
    <property type="entry name" value="ADH_SHORT"/>
    <property type="match status" value="1"/>
</dbReference>
<dbReference type="InterPro" id="IPR036291">
    <property type="entry name" value="NAD(P)-bd_dom_sf"/>
</dbReference>
<evidence type="ECO:0000256" key="1">
    <source>
        <dbReference type="ARBA" id="ARBA00006484"/>
    </source>
</evidence>
<gene>
    <name evidence="5" type="primary">fabG_5</name>
    <name evidence="5" type="ORF">NCTC12391_02943</name>
</gene>
<evidence type="ECO:0000259" key="4">
    <source>
        <dbReference type="SMART" id="SM00822"/>
    </source>
</evidence>
<dbReference type="PANTHER" id="PTHR44196">
    <property type="entry name" value="DEHYDROGENASE/REDUCTASE SDR FAMILY MEMBER 7B"/>
    <property type="match status" value="1"/>
</dbReference>
<evidence type="ECO:0000256" key="3">
    <source>
        <dbReference type="RuleBase" id="RU000363"/>
    </source>
</evidence>
<dbReference type="Gene3D" id="3.40.50.720">
    <property type="entry name" value="NAD(P)-binding Rossmann-like Domain"/>
    <property type="match status" value="1"/>
</dbReference>
<reference evidence="5 6" key="1">
    <citation type="submission" date="2019-02" db="EMBL/GenBank/DDBJ databases">
        <authorList>
            <consortium name="Pathogen Informatics"/>
        </authorList>
    </citation>
    <scope>NUCLEOTIDE SEQUENCE [LARGE SCALE GENOMIC DNA]</scope>
    <source>
        <strain evidence="5 6">3012STDY7078520</strain>
    </source>
</reference>
<dbReference type="EC" id="1.1.1.100" evidence="5"/>
<dbReference type="AlphaFoldDB" id="A0A449DB60"/>
<dbReference type="Proteomes" id="UP000386281">
    <property type="component" value="Unassembled WGS sequence"/>
</dbReference>
<protein>
    <submittedName>
        <fullName evidence="5">3-oxoacyl-[acyl-carrier-protein] reductase FabG</fullName>
        <ecNumber evidence="5">1.1.1.100</ecNumber>
    </submittedName>
</protein>
<dbReference type="Pfam" id="PF00106">
    <property type="entry name" value="adh_short"/>
    <property type="match status" value="1"/>
</dbReference>
<name>A0A449DB60_9MICO</name>
<dbReference type="PRINTS" id="PR00081">
    <property type="entry name" value="GDHRDH"/>
</dbReference>
<dbReference type="SUPFAM" id="SSF51735">
    <property type="entry name" value="NAD(P)-binding Rossmann-fold domains"/>
    <property type="match status" value="1"/>
</dbReference>
<dbReference type="PANTHER" id="PTHR44196:SF2">
    <property type="entry name" value="SHORT-CHAIN DEHYDROGENASE-RELATED"/>
    <property type="match status" value="1"/>
</dbReference>
<dbReference type="PIRSF" id="PIRSF000126">
    <property type="entry name" value="11-beta-HSD1"/>
    <property type="match status" value="1"/>
</dbReference>
<dbReference type="EMBL" id="CAACXN010000015">
    <property type="protein sequence ID" value="VEW14793.1"/>
    <property type="molecule type" value="Genomic_DNA"/>
</dbReference>
<dbReference type="RefSeq" id="WP_190247269.1">
    <property type="nucleotide sequence ID" value="NZ_CAACXN010000015.1"/>
</dbReference>
<evidence type="ECO:0000256" key="2">
    <source>
        <dbReference type="ARBA" id="ARBA00023002"/>
    </source>
</evidence>
<proteinExistence type="inferred from homology"/>
<sequence>MTSIVRTGPVVLITGATGGLGAAFADYFARRGWTAVLSARDPATLERLARRIEARHGARVETIPADLTTAAGIATITNYCTTRRIDAVINNAGAAHTRPFAVVAREAIEDEIVLDFHAHVMITHAALGQMVRRGTGTIVLVASLAGLIPADDDSGYVAAKAGLIGLAESLHYQLSTTGVRISALCPGFVRTNIYRAAGDTDPDLPSWMWSTPERTIARGMRTLARKNTPIIVPEHHDRLLLTAWRLLPTFLRARIARTMYDHPPTVDDAHSRGRVKDTIGFDEP</sequence>
<keyword evidence="2 5" id="KW-0560">Oxidoreductase</keyword>
<evidence type="ECO:0000313" key="6">
    <source>
        <dbReference type="Proteomes" id="UP000386281"/>
    </source>
</evidence>